<dbReference type="OrthoDB" id="5314275at2759"/>
<dbReference type="HOGENOM" id="CLU_092124_0_0_1"/>
<name>A0A0C3E9E9_9AGAM</name>
<evidence type="ECO:0000313" key="2">
    <source>
        <dbReference type="EMBL" id="KIM69375.1"/>
    </source>
</evidence>
<accession>A0A0C3E9E9</accession>
<evidence type="ECO:0000256" key="1">
    <source>
        <dbReference type="SAM" id="MobiDB-lite"/>
    </source>
</evidence>
<dbReference type="EMBL" id="KN822006">
    <property type="protein sequence ID" value="KIM69375.1"/>
    <property type="molecule type" value="Genomic_DNA"/>
</dbReference>
<dbReference type="InterPro" id="IPR028018">
    <property type="entry name" value="DUF4646"/>
</dbReference>
<organism evidence="2 3">
    <name type="scientific">Scleroderma citrinum Foug A</name>
    <dbReference type="NCBI Taxonomy" id="1036808"/>
    <lineage>
        <taxon>Eukaryota</taxon>
        <taxon>Fungi</taxon>
        <taxon>Dikarya</taxon>
        <taxon>Basidiomycota</taxon>
        <taxon>Agaricomycotina</taxon>
        <taxon>Agaricomycetes</taxon>
        <taxon>Agaricomycetidae</taxon>
        <taxon>Boletales</taxon>
        <taxon>Sclerodermatineae</taxon>
        <taxon>Sclerodermataceae</taxon>
        <taxon>Scleroderma</taxon>
    </lineage>
</organism>
<protein>
    <submittedName>
        <fullName evidence="2">Uncharacterized protein</fullName>
    </submittedName>
</protein>
<feature type="compositionally biased region" description="Basic and acidic residues" evidence="1">
    <location>
        <begin position="1"/>
        <end position="11"/>
    </location>
</feature>
<gene>
    <name evidence="2" type="ORF">SCLCIDRAFT_1207772</name>
</gene>
<evidence type="ECO:0000313" key="3">
    <source>
        <dbReference type="Proteomes" id="UP000053989"/>
    </source>
</evidence>
<feature type="region of interest" description="Disordered" evidence="1">
    <location>
        <begin position="1"/>
        <end position="60"/>
    </location>
</feature>
<sequence>MSEHEQDHLAIADDFPPPYSDPLSSSPPKWEPQFEDLTPAATLRKSDEMERSPLDPPPECFSVPSPLRIRSHDFPSFRIPSLSDKLIDGFGILYPRALLEKHGITREDWVRFLEDLTVAARLSARGLSAVGSRVPVKPLRTRGPFIMWLPGTIYDAPFRRSPLEEVKALIAVWNESAFERRKLRVTVQVRVEMGKKAGYDLVIESL</sequence>
<reference evidence="3" key="2">
    <citation type="submission" date="2015-01" db="EMBL/GenBank/DDBJ databases">
        <title>Evolutionary Origins and Diversification of the Mycorrhizal Mutualists.</title>
        <authorList>
            <consortium name="DOE Joint Genome Institute"/>
            <consortium name="Mycorrhizal Genomics Consortium"/>
            <person name="Kohler A."/>
            <person name="Kuo A."/>
            <person name="Nagy L.G."/>
            <person name="Floudas D."/>
            <person name="Copeland A."/>
            <person name="Barry K.W."/>
            <person name="Cichocki N."/>
            <person name="Veneault-Fourrey C."/>
            <person name="LaButti K."/>
            <person name="Lindquist E.A."/>
            <person name="Lipzen A."/>
            <person name="Lundell T."/>
            <person name="Morin E."/>
            <person name="Murat C."/>
            <person name="Riley R."/>
            <person name="Ohm R."/>
            <person name="Sun H."/>
            <person name="Tunlid A."/>
            <person name="Henrissat B."/>
            <person name="Grigoriev I.V."/>
            <person name="Hibbett D.S."/>
            <person name="Martin F."/>
        </authorList>
    </citation>
    <scope>NUCLEOTIDE SEQUENCE [LARGE SCALE GENOMIC DNA]</scope>
    <source>
        <strain evidence="3">Foug A</strain>
    </source>
</reference>
<reference evidence="2 3" key="1">
    <citation type="submission" date="2014-04" db="EMBL/GenBank/DDBJ databases">
        <authorList>
            <consortium name="DOE Joint Genome Institute"/>
            <person name="Kuo A."/>
            <person name="Kohler A."/>
            <person name="Nagy L.G."/>
            <person name="Floudas D."/>
            <person name="Copeland A."/>
            <person name="Barry K.W."/>
            <person name="Cichocki N."/>
            <person name="Veneault-Fourrey C."/>
            <person name="LaButti K."/>
            <person name="Lindquist E.A."/>
            <person name="Lipzen A."/>
            <person name="Lundell T."/>
            <person name="Morin E."/>
            <person name="Murat C."/>
            <person name="Sun H."/>
            <person name="Tunlid A."/>
            <person name="Henrissat B."/>
            <person name="Grigoriev I.V."/>
            <person name="Hibbett D.S."/>
            <person name="Martin F."/>
            <person name="Nordberg H.P."/>
            <person name="Cantor M.N."/>
            <person name="Hua S.X."/>
        </authorList>
    </citation>
    <scope>NUCLEOTIDE SEQUENCE [LARGE SCALE GENOMIC DNA]</scope>
    <source>
        <strain evidence="2 3">Foug A</strain>
    </source>
</reference>
<proteinExistence type="predicted"/>
<dbReference type="AlphaFoldDB" id="A0A0C3E9E9"/>
<dbReference type="Pfam" id="PF15496">
    <property type="entry name" value="DUF4646"/>
    <property type="match status" value="1"/>
</dbReference>
<dbReference type="InParanoid" id="A0A0C3E9E9"/>
<keyword evidence="3" id="KW-1185">Reference proteome</keyword>
<dbReference type="Proteomes" id="UP000053989">
    <property type="component" value="Unassembled WGS sequence"/>
</dbReference>
<feature type="compositionally biased region" description="Basic and acidic residues" evidence="1">
    <location>
        <begin position="44"/>
        <end position="53"/>
    </location>
</feature>